<dbReference type="PROSITE" id="PS50126">
    <property type="entry name" value="S1"/>
    <property type="match status" value="1"/>
</dbReference>
<dbReference type="GO" id="GO:0003729">
    <property type="term" value="F:mRNA binding"/>
    <property type="evidence" value="ECO:0007669"/>
    <property type="project" value="TreeGrafter"/>
</dbReference>
<protein>
    <submittedName>
        <fullName evidence="5">YugI</fullName>
    </submittedName>
</protein>
<accession>U4TSD0</accession>
<evidence type="ECO:0000256" key="2">
    <source>
        <dbReference type="ARBA" id="ARBA00022980"/>
    </source>
</evidence>
<evidence type="ECO:0000256" key="1">
    <source>
        <dbReference type="ARBA" id="ARBA00006767"/>
    </source>
</evidence>
<dbReference type="GO" id="GO:0005737">
    <property type="term" value="C:cytoplasm"/>
    <property type="evidence" value="ECO:0007669"/>
    <property type="project" value="UniProtKB-ARBA"/>
</dbReference>
<dbReference type="PANTHER" id="PTHR10724">
    <property type="entry name" value="30S RIBOSOMAL PROTEIN S1"/>
    <property type="match status" value="1"/>
</dbReference>
<dbReference type="NCBIfam" id="NF040579">
    <property type="entry name" value="S1_dom_CvfD"/>
    <property type="match status" value="1"/>
</dbReference>
<keyword evidence="6" id="KW-1185">Reference proteome</keyword>
<evidence type="ECO:0000256" key="3">
    <source>
        <dbReference type="ARBA" id="ARBA00023274"/>
    </source>
</evidence>
<dbReference type="SUPFAM" id="SSF50249">
    <property type="entry name" value="Nucleic acid-binding proteins"/>
    <property type="match status" value="1"/>
</dbReference>
<dbReference type="STRING" id="1231336.L248_1417"/>
<dbReference type="InterPro" id="IPR012340">
    <property type="entry name" value="NA-bd_OB-fold"/>
</dbReference>
<gene>
    <name evidence="5" type="primary">yugI</name>
    <name evidence="5" type="ORF">L248_1417</name>
</gene>
<dbReference type="Pfam" id="PF00575">
    <property type="entry name" value="S1"/>
    <property type="match status" value="1"/>
</dbReference>
<dbReference type="HOGENOM" id="CLU_128762_1_0_9"/>
<keyword evidence="3" id="KW-0687">Ribonucleoprotein</keyword>
<reference evidence="6" key="1">
    <citation type="journal article" date="2013" name="Genome Announc.">
        <title>Whole-Genome Sequencing of Lactobacillus shenzhenensis Strain LY-73T.</title>
        <authorList>
            <person name="Lin Z."/>
            <person name="Liu Z."/>
            <person name="Yang R."/>
            <person name="Zou Y."/>
            <person name="Wan D."/>
            <person name="Chen J."/>
            <person name="Guo M."/>
            <person name="Zhao J."/>
            <person name="Fang C."/>
            <person name="Yang R."/>
            <person name="Liu F."/>
        </authorList>
    </citation>
    <scope>NUCLEOTIDE SEQUENCE [LARGE SCALE GENOMIC DNA]</scope>
    <source>
        <strain evidence="6">LY-73</strain>
    </source>
</reference>
<evidence type="ECO:0000313" key="5">
    <source>
        <dbReference type="EMBL" id="ERL66325.1"/>
    </source>
</evidence>
<dbReference type="InterPro" id="IPR050437">
    <property type="entry name" value="Ribos_protein_bS1-like"/>
</dbReference>
<keyword evidence="2" id="KW-0689">Ribosomal protein</keyword>
<feature type="domain" description="S1 motif" evidence="4">
    <location>
        <begin position="9"/>
        <end position="78"/>
    </location>
</feature>
<dbReference type="GO" id="GO:0005840">
    <property type="term" value="C:ribosome"/>
    <property type="evidence" value="ECO:0007669"/>
    <property type="project" value="UniProtKB-KW"/>
</dbReference>
<dbReference type="Proteomes" id="UP000030647">
    <property type="component" value="Unassembled WGS sequence"/>
</dbReference>
<dbReference type="EMBL" id="KI271583">
    <property type="protein sequence ID" value="ERL66325.1"/>
    <property type="molecule type" value="Genomic_DNA"/>
</dbReference>
<name>U4TSD0_9LACO</name>
<evidence type="ECO:0000313" key="6">
    <source>
        <dbReference type="Proteomes" id="UP000030647"/>
    </source>
</evidence>
<dbReference type="PANTHER" id="PTHR10724:SF7">
    <property type="entry name" value="SMALL RIBOSOMAL SUBUNIT PROTEIN BS1C"/>
    <property type="match status" value="1"/>
</dbReference>
<evidence type="ECO:0000259" key="4">
    <source>
        <dbReference type="PROSITE" id="PS50126"/>
    </source>
</evidence>
<dbReference type="GO" id="GO:1990904">
    <property type="term" value="C:ribonucleoprotein complex"/>
    <property type="evidence" value="ECO:0007669"/>
    <property type="project" value="UniProtKB-KW"/>
</dbReference>
<proteinExistence type="inferred from homology"/>
<dbReference type="Gene3D" id="2.40.50.140">
    <property type="entry name" value="Nucleic acid-binding proteins"/>
    <property type="match status" value="1"/>
</dbReference>
<dbReference type="AlphaFoldDB" id="U4TSD0"/>
<dbReference type="GO" id="GO:0006412">
    <property type="term" value="P:translation"/>
    <property type="evidence" value="ECO:0007669"/>
    <property type="project" value="TreeGrafter"/>
</dbReference>
<dbReference type="SMART" id="SM00316">
    <property type="entry name" value="S1"/>
    <property type="match status" value="1"/>
</dbReference>
<organism evidence="5 6">
    <name type="scientific">Schleiferilactobacillus shenzhenensis LY-73</name>
    <dbReference type="NCBI Taxonomy" id="1231336"/>
    <lineage>
        <taxon>Bacteria</taxon>
        <taxon>Bacillati</taxon>
        <taxon>Bacillota</taxon>
        <taxon>Bacilli</taxon>
        <taxon>Lactobacillales</taxon>
        <taxon>Lactobacillaceae</taxon>
        <taxon>Schleiferilactobacillus</taxon>
    </lineage>
</organism>
<dbReference type="FunFam" id="2.40.50.140:FF:000051">
    <property type="entry name" value="RNA-binding transcriptional accessory protein"/>
    <property type="match status" value="1"/>
</dbReference>
<dbReference type="InterPro" id="IPR003029">
    <property type="entry name" value="S1_domain"/>
</dbReference>
<sequence length="125" mass="13981">MMTMTVHIGDVLVGTVSGIQPYGAFVALDDTTQGLIHISECRHGYVKNVRDILHVGQEVHVKVLDVDEYSQKISLSLRAMTRDPFTGTRVRTKHYWTNHHVDAGFAPIHNAVPGWLKQAEKDFSA</sequence>
<dbReference type="GO" id="GO:0003735">
    <property type="term" value="F:structural constituent of ribosome"/>
    <property type="evidence" value="ECO:0007669"/>
    <property type="project" value="TreeGrafter"/>
</dbReference>
<dbReference type="eggNOG" id="COG1098">
    <property type="taxonomic scope" value="Bacteria"/>
</dbReference>
<comment type="similarity">
    <text evidence="1">Belongs to the bacterial ribosomal protein bS1 family.</text>
</comment>